<organism evidence="1 2">
    <name type="scientific">Nocardioides deserti</name>
    <dbReference type="NCBI Taxonomy" id="1588644"/>
    <lineage>
        <taxon>Bacteria</taxon>
        <taxon>Bacillati</taxon>
        <taxon>Actinomycetota</taxon>
        <taxon>Actinomycetes</taxon>
        <taxon>Propionibacteriales</taxon>
        <taxon>Nocardioidaceae</taxon>
        <taxon>Nocardioides</taxon>
    </lineage>
</organism>
<reference evidence="1 2" key="1">
    <citation type="submission" date="2020-08" db="EMBL/GenBank/DDBJ databases">
        <title>novel species in genus Nocardioides.</title>
        <authorList>
            <person name="Zhang G."/>
        </authorList>
    </citation>
    <scope>NUCLEOTIDE SEQUENCE [LARGE SCALE GENOMIC DNA]</scope>
    <source>
        <strain evidence="1 2">SC8A-24</strain>
    </source>
</reference>
<evidence type="ECO:0000313" key="2">
    <source>
        <dbReference type="Proteomes" id="UP000604001"/>
    </source>
</evidence>
<dbReference type="Proteomes" id="UP000604001">
    <property type="component" value="Unassembled WGS sequence"/>
</dbReference>
<proteinExistence type="predicted"/>
<dbReference type="EMBL" id="JACMYC010000020">
    <property type="protein sequence ID" value="MBC2962379.1"/>
    <property type="molecule type" value="Genomic_DNA"/>
</dbReference>
<accession>A0ABR6UEI8</accession>
<keyword evidence="2" id="KW-1185">Reference proteome</keyword>
<gene>
    <name evidence="1" type="ORF">H7344_18985</name>
</gene>
<comment type="caution">
    <text evidence="1">The sequence shown here is derived from an EMBL/GenBank/DDBJ whole genome shotgun (WGS) entry which is preliminary data.</text>
</comment>
<name>A0ABR6UEI8_9ACTN</name>
<sequence length="126" mass="14422">MQGCETDARTVAHFNAHYRTNLGNTVYVELRHSNTCRAKWIRVTSGPSDWGCGGGNSPQVRLRDHRSNGDLITQTIRTFTACANWPIWSSMIGRTTNSDYTQFCFREDAYLWNSDSYYNPCAQNAW</sequence>
<evidence type="ECO:0000313" key="1">
    <source>
        <dbReference type="EMBL" id="MBC2962379.1"/>
    </source>
</evidence>
<protein>
    <submittedName>
        <fullName evidence="1">DUF2690 domain-containing protein</fullName>
    </submittedName>
</protein>